<protein>
    <submittedName>
        <fullName evidence="1">PqqD family protein</fullName>
    </submittedName>
</protein>
<gene>
    <name evidence="1" type="ORF">ACFQZS_07235</name>
</gene>
<dbReference type="InterPro" id="IPR008792">
    <property type="entry name" value="PQQD"/>
</dbReference>
<dbReference type="Proteomes" id="UP001596958">
    <property type="component" value="Unassembled WGS sequence"/>
</dbReference>
<dbReference type="EMBL" id="JBHTHU010000005">
    <property type="protein sequence ID" value="MFD0749929.1"/>
    <property type="molecule type" value="Genomic_DNA"/>
</dbReference>
<name>A0ABW2YUK5_9SPHI</name>
<dbReference type="InterPro" id="IPR041881">
    <property type="entry name" value="PqqD_sf"/>
</dbReference>
<evidence type="ECO:0000313" key="2">
    <source>
        <dbReference type="Proteomes" id="UP001596958"/>
    </source>
</evidence>
<comment type="caution">
    <text evidence="1">The sequence shown here is derived from an EMBL/GenBank/DDBJ whole genome shotgun (WGS) entry which is preliminary data.</text>
</comment>
<organism evidence="1 2">
    <name type="scientific">Mucilaginibacter calamicampi</name>
    <dbReference type="NCBI Taxonomy" id="1302352"/>
    <lineage>
        <taxon>Bacteria</taxon>
        <taxon>Pseudomonadati</taxon>
        <taxon>Bacteroidota</taxon>
        <taxon>Sphingobacteriia</taxon>
        <taxon>Sphingobacteriales</taxon>
        <taxon>Sphingobacteriaceae</taxon>
        <taxon>Mucilaginibacter</taxon>
    </lineage>
</organism>
<dbReference type="Pfam" id="PF05402">
    <property type="entry name" value="PqqD"/>
    <property type="match status" value="1"/>
</dbReference>
<keyword evidence="2" id="KW-1185">Reference proteome</keyword>
<accession>A0ABW2YUK5</accession>
<evidence type="ECO:0000313" key="1">
    <source>
        <dbReference type="EMBL" id="MFD0749929.1"/>
    </source>
</evidence>
<sequence>MKLKKNVATSENGFIFNPSTGDSFSSNPIAAEILGLMKAGSSSLDIKQHLLDNYEVEEAQLERDWEDWILQLKDANLLEQ</sequence>
<dbReference type="Gene3D" id="1.10.10.1150">
    <property type="entry name" value="Coenzyme PQQ synthesis protein D (PqqD)"/>
    <property type="match status" value="1"/>
</dbReference>
<reference evidence="2" key="1">
    <citation type="journal article" date="2019" name="Int. J. Syst. Evol. Microbiol.">
        <title>The Global Catalogue of Microorganisms (GCM) 10K type strain sequencing project: providing services to taxonomists for standard genome sequencing and annotation.</title>
        <authorList>
            <consortium name="The Broad Institute Genomics Platform"/>
            <consortium name="The Broad Institute Genome Sequencing Center for Infectious Disease"/>
            <person name="Wu L."/>
            <person name="Ma J."/>
        </authorList>
    </citation>
    <scope>NUCLEOTIDE SEQUENCE [LARGE SCALE GENOMIC DNA]</scope>
    <source>
        <strain evidence="2">CCUG 63418</strain>
    </source>
</reference>
<proteinExistence type="predicted"/>
<dbReference type="RefSeq" id="WP_377098724.1">
    <property type="nucleotide sequence ID" value="NZ_JBHTHU010000005.1"/>
</dbReference>